<reference evidence="3" key="1">
    <citation type="submission" date="2022-11" db="UniProtKB">
        <authorList>
            <consortium name="WormBaseParasite"/>
        </authorList>
    </citation>
    <scope>IDENTIFICATION</scope>
</reference>
<dbReference type="Proteomes" id="UP000887565">
    <property type="component" value="Unplaced"/>
</dbReference>
<keyword evidence="2" id="KW-1185">Reference proteome</keyword>
<organism evidence="2 3">
    <name type="scientific">Romanomermis culicivorax</name>
    <name type="common">Nematode worm</name>
    <dbReference type="NCBI Taxonomy" id="13658"/>
    <lineage>
        <taxon>Eukaryota</taxon>
        <taxon>Metazoa</taxon>
        <taxon>Ecdysozoa</taxon>
        <taxon>Nematoda</taxon>
        <taxon>Enoplea</taxon>
        <taxon>Dorylaimia</taxon>
        <taxon>Mermithida</taxon>
        <taxon>Mermithoidea</taxon>
        <taxon>Mermithidae</taxon>
        <taxon>Romanomermis</taxon>
    </lineage>
</organism>
<protein>
    <submittedName>
        <fullName evidence="3">Uncharacterized protein</fullName>
    </submittedName>
</protein>
<feature type="region of interest" description="Disordered" evidence="1">
    <location>
        <begin position="106"/>
        <end position="130"/>
    </location>
</feature>
<sequence>MFEPPWPIIAPTYLALTTMRNGISEEIGRPPGAPRLPPPPPKSLPFIILLGILVKEIRAIQKLKKEFLQQCDHNVITADGLSLLPARNATDAKIDYNDEWKHTGTMQMHDESTPNLTSSPVHDYSANDFH</sequence>
<evidence type="ECO:0000313" key="2">
    <source>
        <dbReference type="Proteomes" id="UP000887565"/>
    </source>
</evidence>
<proteinExistence type="predicted"/>
<evidence type="ECO:0000313" key="3">
    <source>
        <dbReference type="WBParaSite" id="nRc.2.0.1.t11041-RA"/>
    </source>
</evidence>
<evidence type="ECO:0000256" key="1">
    <source>
        <dbReference type="SAM" id="MobiDB-lite"/>
    </source>
</evidence>
<dbReference type="AlphaFoldDB" id="A0A915ICU0"/>
<accession>A0A915ICU0</accession>
<dbReference type="WBParaSite" id="nRc.2.0.1.t11041-RA">
    <property type="protein sequence ID" value="nRc.2.0.1.t11041-RA"/>
    <property type="gene ID" value="nRc.2.0.1.g11041"/>
</dbReference>
<name>A0A915ICU0_ROMCU</name>